<reference evidence="2 3" key="1">
    <citation type="submission" date="2015-04" db="EMBL/GenBank/DDBJ databases">
        <title>Comparative genomics of rhizobia nodulating Arachis hypogaea in China.</title>
        <authorList>
            <person name="Li Y."/>
        </authorList>
    </citation>
    <scope>NUCLEOTIDE SEQUENCE [LARGE SCALE GENOMIC DNA]</scope>
    <source>
        <strain evidence="2 3">CCBAU 51757</strain>
    </source>
</reference>
<protein>
    <submittedName>
        <fullName evidence="2">Uncharacterized protein</fullName>
    </submittedName>
</protein>
<name>A0A4Q0SGC7_9BRAD</name>
<evidence type="ECO:0000313" key="3">
    <source>
        <dbReference type="Proteomes" id="UP000289546"/>
    </source>
</evidence>
<accession>A0A4Q0SGC7</accession>
<feature type="region of interest" description="Disordered" evidence="1">
    <location>
        <begin position="35"/>
        <end position="55"/>
    </location>
</feature>
<evidence type="ECO:0000313" key="2">
    <source>
        <dbReference type="EMBL" id="RXH36682.1"/>
    </source>
</evidence>
<dbReference type="EMBL" id="LBJQ01000010">
    <property type="protein sequence ID" value="RXH36682.1"/>
    <property type="molecule type" value="Genomic_DNA"/>
</dbReference>
<gene>
    <name evidence="2" type="ORF">XH99_06955</name>
</gene>
<dbReference type="Proteomes" id="UP000289546">
    <property type="component" value="Unassembled WGS sequence"/>
</dbReference>
<keyword evidence="3" id="KW-1185">Reference proteome</keyword>
<evidence type="ECO:0000256" key="1">
    <source>
        <dbReference type="SAM" id="MobiDB-lite"/>
    </source>
</evidence>
<comment type="caution">
    <text evidence="2">The sequence shown here is derived from an EMBL/GenBank/DDBJ whole genome shotgun (WGS) entry which is preliminary data.</text>
</comment>
<feature type="compositionally biased region" description="Polar residues" evidence="1">
    <location>
        <begin position="35"/>
        <end position="50"/>
    </location>
</feature>
<sequence>MLKLAARGRDSASPEYAWGFWRRVTFLLTSTSSAGVAQTASDPSSPTSAESRPRCFRPETRTKLTLLDDGFSQALWMLITDGILSAIEVGIGTSARNIQPKCKRRPLRLSDAKGP</sequence>
<proteinExistence type="predicted"/>
<organism evidence="2 3">
    <name type="scientific">Bradyrhizobium nanningense</name>
    <dbReference type="NCBI Taxonomy" id="1325118"/>
    <lineage>
        <taxon>Bacteria</taxon>
        <taxon>Pseudomonadati</taxon>
        <taxon>Pseudomonadota</taxon>
        <taxon>Alphaproteobacteria</taxon>
        <taxon>Hyphomicrobiales</taxon>
        <taxon>Nitrobacteraceae</taxon>
        <taxon>Bradyrhizobium</taxon>
    </lineage>
</organism>
<dbReference type="AlphaFoldDB" id="A0A4Q0SGC7"/>